<sequence>MSYPPGQGQGPGNNDWRPYSEPTQVGQPQFGPSQYGQQQPPPDNGQGGQFYGQPDPAYNPYQPYPAAGGQWGPPQPRKSRTPLIIGLVAVAVLVVVAVVVALVVALGGGGASSDPESAVEGYLTALSDGDAAKALDLSKSPASELLLTDDILKQQQEIAKISDISIVDVQKMGEMATVQATYQFGDRKADESFVLHKTGDSWRLDEGVVAVDVSSLGGIPGLTAFGVPVEGEAKVYVFPGPVKWGSADENFAVVNGKEKDFPVAGTSYGSFPDLTAELSGKGQNAVNTAVQAHLDECALSVQVDAATDKPDCGQRTYAYNAEPGSAKWTAPAQLPALDYRLGYDNPEEVSVDGEMEWSVTFRTTASGSRPAETKTETVTDYLYGTVDLAQNPPVFTPEG</sequence>
<reference evidence="3 4" key="1">
    <citation type="submission" date="2018-10" db="EMBL/GenBank/DDBJ databases">
        <title>Sequencing the genomes of 1000 actinobacteria strains.</title>
        <authorList>
            <person name="Klenk H.-P."/>
        </authorList>
    </citation>
    <scope>NUCLEOTIDE SEQUENCE [LARGE SCALE GENOMIC DNA]</scope>
    <source>
        <strain evidence="3 4">DSM 44343</strain>
    </source>
</reference>
<protein>
    <submittedName>
        <fullName evidence="3">Uncharacterized protein DUF4878</fullName>
    </submittedName>
</protein>
<proteinExistence type="predicted"/>
<evidence type="ECO:0000256" key="1">
    <source>
        <dbReference type="SAM" id="MobiDB-lite"/>
    </source>
</evidence>
<dbReference type="AlphaFoldDB" id="A0A495K321"/>
<feature type="region of interest" description="Disordered" evidence="1">
    <location>
        <begin position="1"/>
        <end position="76"/>
    </location>
</feature>
<keyword evidence="2" id="KW-1133">Transmembrane helix</keyword>
<keyword evidence="2" id="KW-0472">Membrane</keyword>
<evidence type="ECO:0000313" key="3">
    <source>
        <dbReference type="EMBL" id="RKR95581.1"/>
    </source>
</evidence>
<comment type="caution">
    <text evidence="3">The sequence shown here is derived from an EMBL/GenBank/DDBJ whole genome shotgun (WGS) entry which is preliminary data.</text>
</comment>
<dbReference type="Gene3D" id="3.10.450.50">
    <property type="match status" value="1"/>
</dbReference>
<organism evidence="3 4">
    <name type="scientific">Williamsia marianensis</name>
    <dbReference type="NCBI Taxonomy" id="85044"/>
    <lineage>
        <taxon>Bacteria</taxon>
        <taxon>Bacillati</taxon>
        <taxon>Actinomycetota</taxon>
        <taxon>Actinomycetes</taxon>
        <taxon>Mycobacteriales</taxon>
        <taxon>Nocardiaceae</taxon>
        <taxon>Williamsia</taxon>
    </lineage>
</organism>
<feature type="transmembrane region" description="Helical" evidence="2">
    <location>
        <begin position="83"/>
        <end position="107"/>
    </location>
</feature>
<feature type="compositionally biased region" description="Low complexity" evidence="1">
    <location>
        <begin position="26"/>
        <end position="38"/>
    </location>
</feature>
<dbReference type="Proteomes" id="UP000274762">
    <property type="component" value="Unassembled WGS sequence"/>
</dbReference>
<dbReference type="EMBL" id="RBKV01000001">
    <property type="protein sequence ID" value="RKR95581.1"/>
    <property type="molecule type" value="Genomic_DNA"/>
</dbReference>
<gene>
    <name evidence="3" type="ORF">DFJ75_2403</name>
</gene>
<evidence type="ECO:0000313" key="4">
    <source>
        <dbReference type="Proteomes" id="UP000274762"/>
    </source>
</evidence>
<name>A0A495K321_WILMA</name>
<dbReference type="RefSeq" id="WP_062798039.1">
    <property type="nucleotide sequence ID" value="NZ_CBCRXS010000002.1"/>
</dbReference>
<keyword evidence="2" id="KW-0812">Transmembrane</keyword>
<evidence type="ECO:0000256" key="2">
    <source>
        <dbReference type="SAM" id="Phobius"/>
    </source>
</evidence>
<accession>A0A495K321</accession>
<dbReference type="OrthoDB" id="4380755at2"/>
<feature type="compositionally biased region" description="Low complexity" evidence="1">
    <location>
        <begin position="54"/>
        <end position="68"/>
    </location>
</feature>